<keyword evidence="3 5" id="KW-0371">Homeobox</keyword>
<dbReference type="KEGG" id="lak:106161980"/>
<feature type="compositionally biased region" description="Polar residues" evidence="7">
    <location>
        <begin position="1"/>
        <end position="10"/>
    </location>
</feature>
<evidence type="ECO:0000256" key="6">
    <source>
        <dbReference type="RuleBase" id="RU000682"/>
    </source>
</evidence>
<feature type="compositionally biased region" description="Polar residues" evidence="7">
    <location>
        <begin position="193"/>
        <end position="212"/>
    </location>
</feature>
<dbReference type="SUPFAM" id="SSF46689">
    <property type="entry name" value="Homeodomain-like"/>
    <property type="match status" value="1"/>
</dbReference>
<evidence type="ECO:0000256" key="3">
    <source>
        <dbReference type="ARBA" id="ARBA00023155"/>
    </source>
</evidence>
<proteinExistence type="predicted"/>
<dbReference type="PANTHER" id="PTHR24333:SF8">
    <property type="entry name" value="HOMEOBOX PROTEIN CEH-62"/>
    <property type="match status" value="1"/>
</dbReference>
<reference evidence="10" key="1">
    <citation type="submission" date="2025-08" db="UniProtKB">
        <authorList>
            <consortium name="RefSeq"/>
        </authorList>
    </citation>
    <scope>IDENTIFICATION</scope>
    <source>
        <tissue evidence="10">Gonads</tissue>
    </source>
</reference>
<comment type="subcellular location">
    <subcellularLocation>
        <location evidence="1 5 6">Nucleus</location>
    </subcellularLocation>
</comment>
<dbReference type="InterPro" id="IPR050848">
    <property type="entry name" value="Homeobox_TF"/>
</dbReference>
<feature type="region of interest" description="Disordered" evidence="7">
    <location>
        <begin position="1"/>
        <end position="28"/>
    </location>
</feature>
<evidence type="ECO:0000256" key="7">
    <source>
        <dbReference type="SAM" id="MobiDB-lite"/>
    </source>
</evidence>
<dbReference type="InterPro" id="IPR009057">
    <property type="entry name" value="Homeodomain-like_sf"/>
</dbReference>
<dbReference type="PRINTS" id="PR00024">
    <property type="entry name" value="HOMEOBOX"/>
</dbReference>
<organism evidence="9 10">
    <name type="scientific">Lingula anatina</name>
    <name type="common">Brachiopod</name>
    <name type="synonym">Lingula unguis</name>
    <dbReference type="NCBI Taxonomy" id="7574"/>
    <lineage>
        <taxon>Eukaryota</taxon>
        <taxon>Metazoa</taxon>
        <taxon>Spiralia</taxon>
        <taxon>Lophotrochozoa</taxon>
        <taxon>Brachiopoda</taxon>
        <taxon>Linguliformea</taxon>
        <taxon>Lingulata</taxon>
        <taxon>Lingulida</taxon>
        <taxon>Linguloidea</taxon>
        <taxon>Lingulidae</taxon>
        <taxon>Lingula</taxon>
    </lineage>
</organism>
<dbReference type="PROSITE" id="PS00027">
    <property type="entry name" value="HOMEOBOX_1"/>
    <property type="match status" value="1"/>
</dbReference>
<evidence type="ECO:0000256" key="2">
    <source>
        <dbReference type="ARBA" id="ARBA00023125"/>
    </source>
</evidence>
<dbReference type="GO" id="GO:0005634">
    <property type="term" value="C:nucleus"/>
    <property type="evidence" value="ECO:0007669"/>
    <property type="project" value="UniProtKB-SubCell"/>
</dbReference>
<dbReference type="GeneID" id="106161980"/>
<keyword evidence="4 5" id="KW-0539">Nucleus</keyword>
<dbReference type="GO" id="GO:0003677">
    <property type="term" value="F:DNA binding"/>
    <property type="evidence" value="ECO:0007669"/>
    <property type="project" value="UniProtKB-UniRule"/>
</dbReference>
<dbReference type="Proteomes" id="UP000085678">
    <property type="component" value="Unplaced"/>
</dbReference>
<evidence type="ECO:0000256" key="5">
    <source>
        <dbReference type="PROSITE-ProRule" id="PRU00108"/>
    </source>
</evidence>
<dbReference type="InterPro" id="IPR020479">
    <property type="entry name" value="HD_metazoa"/>
</dbReference>
<dbReference type="InterPro" id="IPR017970">
    <property type="entry name" value="Homeobox_CS"/>
</dbReference>
<dbReference type="InterPro" id="IPR001356">
    <property type="entry name" value="HD"/>
</dbReference>
<dbReference type="FunFam" id="1.10.10.60:FF:000373">
    <property type="entry name" value="Blast:Brain-specific homeobox protein"/>
    <property type="match status" value="1"/>
</dbReference>
<evidence type="ECO:0000256" key="4">
    <source>
        <dbReference type="ARBA" id="ARBA00023242"/>
    </source>
</evidence>
<dbReference type="Gene3D" id="1.10.10.60">
    <property type="entry name" value="Homeodomain-like"/>
    <property type="match status" value="1"/>
</dbReference>
<dbReference type="RefSeq" id="XP_013394519.1">
    <property type="nucleotide sequence ID" value="XM_013539065.1"/>
</dbReference>
<accession>A0A1S3IAT5</accession>
<dbReference type="STRING" id="7574.A0A1S3IAT5"/>
<keyword evidence="9" id="KW-1185">Reference proteome</keyword>
<dbReference type="PROSITE" id="PS50071">
    <property type="entry name" value="HOMEOBOX_2"/>
    <property type="match status" value="1"/>
</dbReference>
<feature type="DNA-binding region" description="Homeobox" evidence="5">
    <location>
        <begin position="112"/>
        <end position="171"/>
    </location>
</feature>
<dbReference type="PANTHER" id="PTHR24333">
    <property type="entry name" value="HOMEO BOX HB9 LIKE A-RELATED"/>
    <property type="match status" value="1"/>
</dbReference>
<name>A0A1S3IAT5_LINAN</name>
<dbReference type="CDD" id="cd00086">
    <property type="entry name" value="homeodomain"/>
    <property type="match status" value="1"/>
</dbReference>
<dbReference type="SMART" id="SM00389">
    <property type="entry name" value="HOX"/>
    <property type="match status" value="1"/>
</dbReference>
<evidence type="ECO:0000259" key="8">
    <source>
        <dbReference type="PROSITE" id="PS50071"/>
    </source>
</evidence>
<evidence type="ECO:0000256" key="1">
    <source>
        <dbReference type="ARBA" id="ARBA00004123"/>
    </source>
</evidence>
<keyword evidence="2 5" id="KW-0238">DNA-binding</keyword>
<gene>
    <name evidence="10" type="primary">LOC106161980</name>
</gene>
<feature type="domain" description="Homeobox" evidence="8">
    <location>
        <begin position="110"/>
        <end position="170"/>
    </location>
</feature>
<dbReference type="GO" id="GO:0000981">
    <property type="term" value="F:DNA-binding transcription factor activity, RNA polymerase II-specific"/>
    <property type="evidence" value="ECO:0007669"/>
    <property type="project" value="InterPro"/>
</dbReference>
<feature type="region of interest" description="Disordered" evidence="7">
    <location>
        <begin position="177"/>
        <end position="228"/>
    </location>
</feature>
<dbReference type="InParanoid" id="A0A1S3IAT5"/>
<protein>
    <submittedName>
        <fullName evidence="10">Brain-specific homeobox protein homolog</fullName>
    </submittedName>
</protein>
<evidence type="ECO:0000313" key="9">
    <source>
        <dbReference type="Proteomes" id="UP000085678"/>
    </source>
</evidence>
<dbReference type="AlphaFoldDB" id="A0A1S3IAT5"/>
<dbReference type="OrthoDB" id="6159439at2759"/>
<evidence type="ECO:0000313" key="10">
    <source>
        <dbReference type="RefSeq" id="XP_013394519.1"/>
    </source>
</evidence>
<sequence length="228" mass="25708">MTKHPPSSFNIDDILMRSRGAAPPRPTLTPRDRTAVVESMLSASCIQSCIRRDLTAASPMFPYLSAPAYMPPALLPTVYHSPGSEYSYLLHAPGLPLPSLHRTESHIRHCRRRKARTVFSDEQLSGLEKRFENQKYLSTPERIELATQLNLSETQVKTWFQNRRMKQKKVLRAEKLTGITGGVRSRSPEENDTPFSRESTNADSGSDTSSNAFEDLEEERATLDVCNE</sequence>
<dbReference type="Pfam" id="PF00046">
    <property type="entry name" value="Homeodomain"/>
    <property type="match status" value="1"/>
</dbReference>